<gene>
    <name evidence="1" type="ORF">Syun_003544</name>
</gene>
<dbReference type="EMBL" id="JBBNAF010000002">
    <property type="protein sequence ID" value="KAK9162642.1"/>
    <property type="molecule type" value="Genomic_DNA"/>
</dbReference>
<sequence>MLMKSLSVGTIQFKFVDFGVSHPHPVHLFCDNQATLHIAANPVYYKHTKYIEIDCHFIQQHIESKTLLPRAISSQHQLADTFTKALGRDRLRFLLGKLGIHNVNALT</sequence>
<organism evidence="1 2">
    <name type="scientific">Stephania yunnanensis</name>
    <dbReference type="NCBI Taxonomy" id="152371"/>
    <lineage>
        <taxon>Eukaryota</taxon>
        <taxon>Viridiplantae</taxon>
        <taxon>Streptophyta</taxon>
        <taxon>Embryophyta</taxon>
        <taxon>Tracheophyta</taxon>
        <taxon>Spermatophyta</taxon>
        <taxon>Magnoliopsida</taxon>
        <taxon>Ranunculales</taxon>
        <taxon>Menispermaceae</taxon>
        <taxon>Menispermoideae</taxon>
        <taxon>Cissampelideae</taxon>
        <taxon>Stephania</taxon>
    </lineage>
</organism>
<dbReference type="CDD" id="cd09272">
    <property type="entry name" value="RNase_HI_RT_Ty1"/>
    <property type="match status" value="1"/>
</dbReference>
<reference evidence="1 2" key="1">
    <citation type="submission" date="2024-01" db="EMBL/GenBank/DDBJ databases">
        <title>Genome assemblies of Stephania.</title>
        <authorList>
            <person name="Yang L."/>
        </authorList>
    </citation>
    <scope>NUCLEOTIDE SEQUENCE [LARGE SCALE GENOMIC DNA]</scope>
    <source>
        <strain evidence="1">YNDBR</strain>
        <tissue evidence="1">Leaf</tissue>
    </source>
</reference>
<evidence type="ECO:0008006" key="3">
    <source>
        <dbReference type="Google" id="ProtNLM"/>
    </source>
</evidence>
<proteinExistence type="predicted"/>
<protein>
    <recommendedName>
        <fullName evidence="3">Copia protein</fullName>
    </recommendedName>
</protein>
<dbReference type="Proteomes" id="UP001420932">
    <property type="component" value="Unassembled WGS sequence"/>
</dbReference>
<dbReference type="AlphaFoldDB" id="A0AAP0L1B0"/>
<evidence type="ECO:0000313" key="2">
    <source>
        <dbReference type="Proteomes" id="UP001420932"/>
    </source>
</evidence>
<keyword evidence="2" id="KW-1185">Reference proteome</keyword>
<accession>A0AAP0L1B0</accession>
<evidence type="ECO:0000313" key="1">
    <source>
        <dbReference type="EMBL" id="KAK9162642.1"/>
    </source>
</evidence>
<comment type="caution">
    <text evidence="1">The sequence shown here is derived from an EMBL/GenBank/DDBJ whole genome shotgun (WGS) entry which is preliminary data.</text>
</comment>
<name>A0AAP0L1B0_9MAGN</name>